<feature type="compositionally biased region" description="Polar residues" evidence="1">
    <location>
        <begin position="541"/>
        <end position="583"/>
    </location>
</feature>
<dbReference type="AlphaFoldDB" id="G0WF74"/>
<evidence type="ECO:0000256" key="1">
    <source>
        <dbReference type="SAM" id="MobiDB-lite"/>
    </source>
</evidence>
<dbReference type="OMA" id="WYKKPAV"/>
<dbReference type="RefSeq" id="XP_003671678.1">
    <property type="nucleotide sequence ID" value="XM_003671630.1"/>
</dbReference>
<accession>G0WF74</accession>
<feature type="compositionally biased region" description="Polar residues" evidence="1">
    <location>
        <begin position="525"/>
        <end position="534"/>
    </location>
</feature>
<keyword evidence="3" id="KW-1185">Reference proteome</keyword>
<dbReference type="InterPro" id="IPR026241">
    <property type="entry name" value="GIP4"/>
</dbReference>
<dbReference type="GO" id="GO:0019888">
    <property type="term" value="F:protein phosphatase regulator activity"/>
    <property type="evidence" value="ECO:0007669"/>
    <property type="project" value="EnsemblFungi"/>
</dbReference>
<dbReference type="KEGG" id="ndi:NDAI_0H02610"/>
<dbReference type="OrthoDB" id="3973067at2759"/>
<gene>
    <name evidence="2" type="primary">NDAI0H02610</name>
    <name evidence="2" type="ordered locus">NDAI_0H02610</name>
</gene>
<protein>
    <recommendedName>
        <fullName evidence="4">GLC7-interacting protein 4</fullName>
    </recommendedName>
</protein>
<dbReference type="EMBL" id="HE580274">
    <property type="protein sequence ID" value="CCD26435.1"/>
    <property type="molecule type" value="Genomic_DNA"/>
</dbReference>
<dbReference type="eggNOG" id="ENOG502QRIU">
    <property type="taxonomic scope" value="Eukaryota"/>
</dbReference>
<feature type="region of interest" description="Disordered" evidence="1">
    <location>
        <begin position="615"/>
        <end position="659"/>
    </location>
</feature>
<reference evidence="2 3" key="1">
    <citation type="journal article" date="2011" name="Proc. Natl. Acad. Sci. U.S.A.">
        <title>Evolutionary erosion of yeast sex chromosomes by mating-type switching accidents.</title>
        <authorList>
            <person name="Gordon J.L."/>
            <person name="Armisen D."/>
            <person name="Proux-Wera E."/>
            <person name="Oheigeartaigh S.S."/>
            <person name="Byrne K.P."/>
            <person name="Wolfe K.H."/>
        </authorList>
    </citation>
    <scope>NUCLEOTIDE SEQUENCE [LARGE SCALE GENOMIC DNA]</scope>
    <source>
        <strain evidence="3">ATCC 10597 / BCRC 20456 / CBS 421 / NBRC 0211 / NRRL Y-12639</strain>
    </source>
</reference>
<feature type="region of interest" description="Disordered" evidence="1">
    <location>
        <begin position="434"/>
        <end position="583"/>
    </location>
</feature>
<evidence type="ECO:0000313" key="2">
    <source>
        <dbReference type="EMBL" id="CCD26435.1"/>
    </source>
</evidence>
<sequence>MSSIDIKLIQYKSVLYILNDATKNLNTLADSLKAPQRKISTNNNNNKIIPLINYTLSLLDGPIFNIHPILRKRYNLLCQFKLCKLTQLDPPISNDLIDLDMSSPPRCLETITELQGKLYDEELQWRLLTCLKQLIINTTMIYNKNLKQLQLERNSPIYLQQFRSGFKKFDILQIEDIVQPIEMSLILDFAVLIRDHMTDTSLKSMEKLQWQLLQKFLSFMNEEIIINMKLFVKKLRNFSKTQDFKGLAPASMSHVLIRPIQESIVYRVYSFLLRCLCLSQTSINLIRQIFSPNKEQFNSIRWKLAMENTYCYELTLNKLYAIESGSGSGIIQSLKLLIDNINSYARLPLEDLHRPTPEFIMELYQSHIINGFQTFRDILKIMNNWLTMWKFARNNSIGVSKLKDLDQVGLDKMLNERKVVDRLKYLENQSKLKEKKKNTMLQSSRTSTFSSVSSSLSTSPNPMSPLKLSRTTSIENAAGKKIRNVKKEIANNIRSKTNSPTISRRGSITPRSGISANLDEKKSTKNTSNRSVLSNGRRPRSSSLQSSFNQNKTTRASSKLSNELLPPSQQDEQQKRSNSLEPSATINQRIVQSAVKHSMNQQKLVLPIPYIQSNETTTTTSSSSLSAQSYSTASSKLSSPQPLPTPLSTSSHKDRLTNNNTVLQEVETRNNHYINDDLIAIETLDLNNNYSNNNIIIKKVRFVGVPPITKEENHKPTRQGWYKKPPVLYYPPIPSVKPTMTTTKYSLRKNIRQEEGFAFRTSLREQRKHGNDENGILQSSGNEKGKENMGHRLASKLRDKLR</sequence>
<proteinExistence type="predicted"/>
<organism evidence="2 3">
    <name type="scientific">Naumovozyma dairenensis (strain ATCC 10597 / BCRC 20456 / CBS 421 / NBRC 0211 / NRRL Y-12639)</name>
    <name type="common">Saccharomyces dairenensis</name>
    <dbReference type="NCBI Taxonomy" id="1071378"/>
    <lineage>
        <taxon>Eukaryota</taxon>
        <taxon>Fungi</taxon>
        <taxon>Dikarya</taxon>
        <taxon>Ascomycota</taxon>
        <taxon>Saccharomycotina</taxon>
        <taxon>Saccharomycetes</taxon>
        <taxon>Saccharomycetales</taxon>
        <taxon>Saccharomycetaceae</taxon>
        <taxon>Naumovozyma</taxon>
    </lineage>
</organism>
<feature type="region of interest" description="Disordered" evidence="1">
    <location>
        <begin position="764"/>
        <end position="802"/>
    </location>
</feature>
<evidence type="ECO:0000313" key="3">
    <source>
        <dbReference type="Proteomes" id="UP000000689"/>
    </source>
</evidence>
<feature type="compositionally biased region" description="Low complexity" evidence="1">
    <location>
        <begin position="443"/>
        <end position="465"/>
    </location>
</feature>
<feature type="compositionally biased region" description="Low complexity" evidence="1">
    <location>
        <begin position="616"/>
        <end position="650"/>
    </location>
</feature>
<dbReference type="Proteomes" id="UP000000689">
    <property type="component" value="Chromosome 8"/>
</dbReference>
<dbReference type="GO" id="GO:0005737">
    <property type="term" value="C:cytoplasm"/>
    <property type="evidence" value="ECO:0007669"/>
    <property type="project" value="InterPro"/>
</dbReference>
<dbReference type="GeneID" id="11495966"/>
<dbReference type="PRINTS" id="PR02082">
    <property type="entry name" value="GLC7IP4"/>
</dbReference>
<evidence type="ECO:0008006" key="4">
    <source>
        <dbReference type="Google" id="ProtNLM"/>
    </source>
</evidence>
<dbReference type="GO" id="GO:0008157">
    <property type="term" value="F:protein phosphatase 1 binding"/>
    <property type="evidence" value="ECO:0007669"/>
    <property type="project" value="EnsemblFungi"/>
</dbReference>
<feature type="compositionally biased region" description="Basic and acidic residues" evidence="1">
    <location>
        <begin position="783"/>
        <end position="802"/>
    </location>
</feature>
<name>G0WF74_NAUDC</name>
<feature type="compositionally biased region" description="Polar residues" evidence="1">
    <location>
        <begin position="492"/>
        <end position="515"/>
    </location>
</feature>
<dbReference type="GO" id="GO:0007059">
    <property type="term" value="P:chromosome segregation"/>
    <property type="evidence" value="ECO:0007669"/>
    <property type="project" value="EnsemblFungi"/>
</dbReference>
<dbReference type="HOGENOM" id="CLU_021324_0_0_1"/>